<dbReference type="GO" id="GO:0004190">
    <property type="term" value="F:aspartic-type endopeptidase activity"/>
    <property type="evidence" value="ECO:0007669"/>
    <property type="project" value="UniProtKB-KW"/>
</dbReference>
<dbReference type="SUPFAM" id="SSF54236">
    <property type="entry name" value="Ubiquitin-like"/>
    <property type="match status" value="1"/>
</dbReference>
<feature type="region of interest" description="Disordered" evidence="7">
    <location>
        <begin position="410"/>
        <end position="477"/>
    </location>
</feature>
<evidence type="ECO:0000256" key="1">
    <source>
        <dbReference type="ARBA" id="ARBA00009136"/>
    </source>
</evidence>
<dbReference type="Gene3D" id="3.10.20.90">
    <property type="entry name" value="Phosphatidylinositol 3-kinase Catalytic Subunit, Chain A, domain 1"/>
    <property type="match status" value="1"/>
</dbReference>
<keyword evidence="5" id="KW-0378">Hydrolase</keyword>
<dbReference type="GO" id="GO:0015031">
    <property type="term" value="P:protein transport"/>
    <property type="evidence" value="ECO:0007669"/>
    <property type="project" value="UniProtKB-KW"/>
</dbReference>
<dbReference type="InterPro" id="IPR029071">
    <property type="entry name" value="Ubiquitin-like_domsf"/>
</dbReference>
<evidence type="ECO:0000256" key="6">
    <source>
        <dbReference type="ARBA" id="ARBA00022927"/>
    </source>
</evidence>
<feature type="compositionally biased region" description="Low complexity" evidence="7">
    <location>
        <begin position="411"/>
        <end position="462"/>
    </location>
</feature>
<evidence type="ECO:0000259" key="8">
    <source>
        <dbReference type="PROSITE" id="PS50030"/>
    </source>
</evidence>
<evidence type="ECO:0000256" key="7">
    <source>
        <dbReference type="SAM" id="MobiDB-lite"/>
    </source>
</evidence>
<protein>
    <recommendedName>
        <fullName evidence="12">UBA domain-containing protein</fullName>
    </recommendedName>
</protein>
<evidence type="ECO:0000259" key="9">
    <source>
        <dbReference type="PROSITE" id="PS50175"/>
    </source>
</evidence>
<dbReference type="CDD" id="cd05479">
    <property type="entry name" value="RP_DDI"/>
    <property type="match status" value="1"/>
</dbReference>
<dbReference type="FunFam" id="2.40.70.10:FF:000005">
    <property type="entry name" value="DNA damage inducible 1 homolog 2"/>
    <property type="match status" value="1"/>
</dbReference>
<dbReference type="GO" id="GO:0006508">
    <property type="term" value="P:proteolysis"/>
    <property type="evidence" value="ECO:0007669"/>
    <property type="project" value="UniProtKB-KW"/>
</dbReference>
<proteinExistence type="inferred from homology"/>
<dbReference type="InterPro" id="IPR001995">
    <property type="entry name" value="Peptidase_A2_cat"/>
</dbReference>
<keyword evidence="11" id="KW-1185">Reference proteome</keyword>
<dbReference type="CDD" id="cd01796">
    <property type="entry name" value="Ubl_Ddi1_like"/>
    <property type="match status" value="1"/>
</dbReference>
<dbReference type="InterPro" id="IPR019103">
    <property type="entry name" value="Peptidase_aspartic_DDI1-type"/>
</dbReference>
<dbReference type="InterPro" id="IPR021109">
    <property type="entry name" value="Peptidase_aspartic_dom_sf"/>
</dbReference>
<dbReference type="GeneID" id="121599614"/>
<organism evidence="10 11">
    <name type="scientific">Anopheles merus</name>
    <name type="common">Mosquito</name>
    <dbReference type="NCBI Taxonomy" id="30066"/>
    <lineage>
        <taxon>Eukaryota</taxon>
        <taxon>Metazoa</taxon>
        <taxon>Ecdysozoa</taxon>
        <taxon>Arthropoda</taxon>
        <taxon>Hexapoda</taxon>
        <taxon>Insecta</taxon>
        <taxon>Pterygota</taxon>
        <taxon>Neoptera</taxon>
        <taxon>Endopterygota</taxon>
        <taxon>Diptera</taxon>
        <taxon>Nematocera</taxon>
        <taxon>Culicoidea</taxon>
        <taxon>Culicidae</taxon>
        <taxon>Anophelinae</taxon>
        <taxon>Anopheles</taxon>
    </lineage>
</organism>
<evidence type="ECO:0000313" key="10">
    <source>
        <dbReference type="EnsemblMetazoa" id="AMEM015149-PA"/>
    </source>
</evidence>
<dbReference type="SUPFAM" id="SSF50630">
    <property type="entry name" value="Acid proteases"/>
    <property type="match status" value="1"/>
</dbReference>
<evidence type="ECO:0000256" key="5">
    <source>
        <dbReference type="ARBA" id="ARBA00022801"/>
    </source>
</evidence>
<dbReference type="VEuPathDB" id="VectorBase:AMEM015149"/>
<dbReference type="Pfam" id="PF09668">
    <property type="entry name" value="Asp_protease"/>
    <property type="match status" value="1"/>
</dbReference>
<dbReference type="RefSeq" id="XP_041783480.1">
    <property type="nucleotide sequence ID" value="XM_041927546.1"/>
</dbReference>
<reference evidence="10" key="1">
    <citation type="submission" date="2020-05" db="UniProtKB">
        <authorList>
            <consortium name="EnsemblMetazoa"/>
        </authorList>
    </citation>
    <scope>IDENTIFICATION</scope>
    <source>
        <strain evidence="10">MAF</strain>
    </source>
</reference>
<keyword evidence="2" id="KW-0813">Transport</keyword>
<sequence length="520" mass="55879">MRITVMDASSSDISTFEVADDMELENLIALCRMEFNIPAHMELGLSAKQRMLVDPKQTLTHYDVKDGDMLLLHKTSVSQPAGAATGSSAARARPMLPTGPSTLEGGEPAVLANLDFSSIQVPTSIRAGAGGNGGNASSSGLNRPSPSVGLEDDPAVVREMFLSKPDQLALLKQNNPRLAEALLSGNLETFATVLRKQIAERMEKQQQRLRILQASPFDAEAQRLIAEEIKQKNIEANMEAAMEYNPETFGTVVMLYINCKVNGHPVKAFIDSGAQATIMSAAAAERCNIMRLVDTRWAGIAKGVGVQRIIGRIHMVQIQIEKDFLTSSFSVLEEQPMDMLLGLDMLKRHQCNIDLKNNVLRIGTTGTETPFLAEGDLPECARLTGSPEEEKRALAESAKLAEELAIKEALSKSQSDQATTSGAGSSGSSSTAAATTTTTTTTTADPTPAATTTPPSTGPEPMQQDEEEPPLTLLPTDRFTEMDVVELESMGFKRQMVIDELRAANGDKTQATSGLFAKLG</sequence>
<keyword evidence="6" id="KW-0653">Protein transport</keyword>
<dbReference type="Gene3D" id="2.40.70.10">
    <property type="entry name" value="Acid Proteases"/>
    <property type="match status" value="1"/>
</dbReference>
<dbReference type="InterPro" id="IPR033882">
    <property type="entry name" value="DDI1_N"/>
</dbReference>
<dbReference type="PANTHER" id="PTHR15397">
    <property type="entry name" value="SODIUM-GLUCOSE COTRANSPORTER REGULATORY PROTEIN -RELATED"/>
    <property type="match status" value="1"/>
</dbReference>
<dbReference type="PROSITE" id="PS50030">
    <property type="entry name" value="UBA"/>
    <property type="match status" value="1"/>
</dbReference>
<dbReference type="AlphaFoldDB" id="A0A182VHP1"/>
<dbReference type="CTD" id="32616"/>
<keyword evidence="3" id="KW-0645">Protease</keyword>
<feature type="region of interest" description="Disordered" evidence="7">
    <location>
        <begin position="81"/>
        <end position="104"/>
    </location>
</feature>
<feature type="region of interest" description="Disordered" evidence="7">
    <location>
        <begin position="125"/>
        <end position="150"/>
    </location>
</feature>
<dbReference type="InterPro" id="IPR057273">
    <property type="entry name" value="Ddi1/2_HDD"/>
</dbReference>
<feature type="compositionally biased region" description="Low complexity" evidence="7">
    <location>
        <begin position="81"/>
        <end position="94"/>
    </location>
</feature>
<dbReference type="InterPro" id="IPR015940">
    <property type="entry name" value="UBA"/>
</dbReference>
<feature type="domain" description="UBA" evidence="8">
    <location>
        <begin position="463"/>
        <end position="518"/>
    </location>
</feature>
<dbReference type="KEGG" id="amer:121599614"/>
<name>A0A182VHP1_ANOME</name>
<evidence type="ECO:0000256" key="4">
    <source>
        <dbReference type="ARBA" id="ARBA00022750"/>
    </source>
</evidence>
<dbReference type="PROSITE" id="PS50175">
    <property type="entry name" value="ASP_PROT_RETROV"/>
    <property type="match status" value="1"/>
</dbReference>
<evidence type="ECO:0000313" key="11">
    <source>
        <dbReference type="Proteomes" id="UP000075903"/>
    </source>
</evidence>
<keyword evidence="4" id="KW-0064">Aspartyl protease</keyword>
<evidence type="ECO:0000256" key="2">
    <source>
        <dbReference type="ARBA" id="ARBA00022448"/>
    </source>
</evidence>
<dbReference type="EnsemblMetazoa" id="AMEM015149-RA">
    <property type="protein sequence ID" value="AMEM015149-PA"/>
    <property type="gene ID" value="AMEM015149"/>
</dbReference>
<accession>A0A182VHP1</accession>
<evidence type="ECO:0000256" key="3">
    <source>
        <dbReference type="ARBA" id="ARBA00022670"/>
    </source>
</evidence>
<dbReference type="STRING" id="30066.A0A182VHP1"/>
<dbReference type="Pfam" id="PF24669">
    <property type="entry name" value="Ddi2_HDD"/>
    <property type="match status" value="1"/>
</dbReference>
<feature type="domain" description="Peptidase A2" evidence="9">
    <location>
        <begin position="266"/>
        <end position="345"/>
    </location>
</feature>
<dbReference type="PANTHER" id="PTHR15397:SF3">
    <property type="entry name" value="DNA DAMAGE INDUCIBLE 1 HOMOLOG 2"/>
    <property type="match status" value="1"/>
</dbReference>
<evidence type="ECO:0008006" key="12">
    <source>
        <dbReference type="Google" id="ProtNLM"/>
    </source>
</evidence>
<dbReference type="Proteomes" id="UP000075903">
    <property type="component" value="Unassembled WGS sequence"/>
</dbReference>
<dbReference type="VEuPathDB" id="VectorBase:AMEM21_006413"/>
<comment type="similarity">
    <text evidence="1">Belongs to the DDI1 family.</text>
</comment>